<gene>
    <name evidence="1" type="ORF">M8818_001863</name>
</gene>
<proteinExistence type="predicted"/>
<evidence type="ECO:0000313" key="1">
    <source>
        <dbReference type="EMBL" id="KAK8216900.1"/>
    </source>
</evidence>
<accession>A0ACC3SKK7</accession>
<dbReference type="Proteomes" id="UP001320706">
    <property type="component" value="Unassembled WGS sequence"/>
</dbReference>
<reference evidence="1" key="1">
    <citation type="submission" date="2024-02" db="EMBL/GenBank/DDBJ databases">
        <title>Metagenome Assembled Genome of Zalaria obscura JY119.</title>
        <authorList>
            <person name="Vighnesh L."/>
            <person name="Jagadeeshwari U."/>
            <person name="Venkata Ramana C."/>
            <person name="Sasikala C."/>
        </authorList>
    </citation>
    <scope>NUCLEOTIDE SEQUENCE</scope>
    <source>
        <strain evidence="1">JY119</strain>
    </source>
</reference>
<protein>
    <submittedName>
        <fullName evidence="1">Uncharacterized protein</fullName>
    </submittedName>
</protein>
<keyword evidence="2" id="KW-1185">Reference proteome</keyword>
<dbReference type="EMBL" id="JAMKPW020000007">
    <property type="protein sequence ID" value="KAK8216900.1"/>
    <property type="molecule type" value="Genomic_DNA"/>
</dbReference>
<sequence>MDTNSDNMDIASDNLNMRVFIFVLGAPGSGKGTLCSRLAAEHGFYHLSVGDFLRNYTKSAINKQTVTIHQHLEQHKLLPGTMLMPLLLDKIEEAQTDKEVYLIDGFPRNLEQADEFEKAVGEPNVVLSFSCAREIAEARFLNRKLATRTDGTVEMFRQRCDEFERNNPGILSRYEDRVFEHEPSQSTNLTDSPTAHLGPEPHQQKSPPKRHLGQQTSPLLNLPASIRRQILSYVLLNSSCIRLPYAASSPSPISPLLHVNRGLRSEGSSLFYGCNHFVLTISHRNFWPLQLLLDAFAQSNVAFIGKLDIALQPCETCNNLTAVAAMLIMANVDASIECAQRARTDTDAQFCKLESDALVELRAPEKLLRWVQGGEIGGGLVQEVNPPARCYCHVTRPYYRPKASVLKGYAWLNDTPGDNMPGHHMPYQEIDQID</sequence>
<comment type="caution">
    <text evidence="1">The sequence shown here is derived from an EMBL/GenBank/DDBJ whole genome shotgun (WGS) entry which is preliminary data.</text>
</comment>
<evidence type="ECO:0000313" key="2">
    <source>
        <dbReference type="Proteomes" id="UP001320706"/>
    </source>
</evidence>
<organism evidence="1 2">
    <name type="scientific">Zalaria obscura</name>
    <dbReference type="NCBI Taxonomy" id="2024903"/>
    <lineage>
        <taxon>Eukaryota</taxon>
        <taxon>Fungi</taxon>
        <taxon>Dikarya</taxon>
        <taxon>Ascomycota</taxon>
        <taxon>Pezizomycotina</taxon>
        <taxon>Dothideomycetes</taxon>
        <taxon>Dothideomycetidae</taxon>
        <taxon>Dothideales</taxon>
        <taxon>Zalariaceae</taxon>
        <taxon>Zalaria</taxon>
    </lineage>
</organism>
<name>A0ACC3SKK7_9PEZI</name>